<keyword evidence="7" id="KW-1133">Transmembrane helix</keyword>
<dbReference type="Proteomes" id="UP001562354">
    <property type="component" value="Unassembled WGS sequence"/>
</dbReference>
<evidence type="ECO:0000256" key="1">
    <source>
        <dbReference type="ARBA" id="ARBA00004323"/>
    </source>
</evidence>
<evidence type="ECO:0000256" key="4">
    <source>
        <dbReference type="ARBA" id="ARBA00022679"/>
    </source>
</evidence>
<comment type="caution">
    <text evidence="11">The sequence shown here is derived from an EMBL/GenBank/DDBJ whole genome shotgun (WGS) entry which is preliminary data.</text>
</comment>
<feature type="compositionally biased region" description="Low complexity" evidence="10">
    <location>
        <begin position="401"/>
        <end position="414"/>
    </location>
</feature>
<protein>
    <recommendedName>
        <fullName evidence="13">Nucleotide-diphospho-sugar transferase</fullName>
    </recommendedName>
</protein>
<comment type="similarity">
    <text evidence="3">Belongs to the MNN1/MNT family.</text>
</comment>
<keyword evidence="8" id="KW-0333">Golgi apparatus</keyword>
<evidence type="ECO:0000256" key="10">
    <source>
        <dbReference type="SAM" id="MobiDB-lite"/>
    </source>
</evidence>
<keyword evidence="5" id="KW-0812">Transmembrane</keyword>
<feature type="region of interest" description="Disordered" evidence="10">
    <location>
        <begin position="394"/>
        <end position="427"/>
    </location>
</feature>
<dbReference type="Pfam" id="PF11051">
    <property type="entry name" value="Mannosyl_trans3"/>
    <property type="match status" value="1"/>
</dbReference>
<keyword evidence="9" id="KW-0472">Membrane</keyword>
<proteinExistence type="inferred from homology"/>
<evidence type="ECO:0000256" key="9">
    <source>
        <dbReference type="ARBA" id="ARBA00023136"/>
    </source>
</evidence>
<keyword evidence="4" id="KW-0808">Transferase</keyword>
<keyword evidence="12" id="KW-1185">Reference proteome</keyword>
<dbReference type="InterPro" id="IPR022751">
    <property type="entry name" value="Alpha_mannosyltransferase"/>
</dbReference>
<evidence type="ECO:0000256" key="7">
    <source>
        <dbReference type="ARBA" id="ARBA00022989"/>
    </source>
</evidence>
<comment type="subcellular location">
    <subcellularLocation>
        <location evidence="1">Golgi apparatus membrane</location>
        <topology evidence="1">Single-pass type II membrane protein</topology>
    </subcellularLocation>
</comment>
<dbReference type="SUPFAM" id="SSF53448">
    <property type="entry name" value="Nucleotide-diphospho-sugar transferases"/>
    <property type="match status" value="1"/>
</dbReference>
<gene>
    <name evidence="11" type="ORF">AAFC00_007056</name>
</gene>
<feature type="compositionally biased region" description="Basic and acidic residues" evidence="10">
    <location>
        <begin position="418"/>
        <end position="427"/>
    </location>
</feature>
<evidence type="ECO:0008006" key="13">
    <source>
        <dbReference type="Google" id="ProtNLM"/>
    </source>
</evidence>
<dbReference type="RefSeq" id="XP_069199979.1">
    <property type="nucleotide sequence ID" value="XM_069347109.1"/>
</dbReference>
<name>A0ABR3PC28_9PEZI</name>
<keyword evidence="6" id="KW-0735">Signal-anchor</keyword>
<sequence>MLRKTNTRIPVQLFVLDVSEYNVQVCETILPSLNAECVRLDLLIGEEGAKRIGKGYQIKAFAVLFSKFEEVLFLDADAFVLRDPEDLFGRLGQPSSGPSSGSADEEQGKKAGLLLWPDFWASSQSPLFSTIISTNTTERSNEQQKYLLEHPSSESGQLLISKRSPSQSLALLMTVYYNFHGVGYYYPLLSQGGPGEGDKETWAAGVEAVNLHLSSPSSSSTSNSQGRQEFTAASYTMFTKRPVDTIGYYEDGYDALPADESGNAQFKGKGQYHGVAMLQYAPASSDPIANPTAAGKDANEREEEFTPMYLHHNYPKPNPSILLFSAPLSSSSITQQDPSFGAACVSFASVASPASASATTPSAEAAAAAGGTIGNPRKQQVKCTAHRRLWGPEALTRQRFSGSKDSTSSSSSSSNGNKVDEKDSSEDVEKEMWIEMRGVACEYDFAFTSAAAPVRGKGVGDISNSKSEETETCRRVKAYMSEMFGTKDTDM</sequence>
<evidence type="ECO:0000256" key="6">
    <source>
        <dbReference type="ARBA" id="ARBA00022968"/>
    </source>
</evidence>
<evidence type="ECO:0000256" key="3">
    <source>
        <dbReference type="ARBA" id="ARBA00009105"/>
    </source>
</evidence>
<dbReference type="PANTHER" id="PTHR31646">
    <property type="entry name" value="ALPHA-1,2-MANNOSYLTRANSFERASE MNN2"/>
    <property type="match status" value="1"/>
</dbReference>
<evidence type="ECO:0000313" key="11">
    <source>
        <dbReference type="EMBL" id="KAL1303704.1"/>
    </source>
</evidence>
<comment type="pathway">
    <text evidence="2">Protein modification; protein glycosylation.</text>
</comment>
<reference evidence="11 12" key="1">
    <citation type="submission" date="2024-07" db="EMBL/GenBank/DDBJ databases">
        <title>Draft sequence of the Neodothiora populina.</title>
        <authorList>
            <person name="Drown D.D."/>
            <person name="Schuette U.S."/>
            <person name="Buechlein A.B."/>
            <person name="Rusch D.R."/>
            <person name="Winton L.W."/>
            <person name="Adams G.A."/>
        </authorList>
    </citation>
    <scope>NUCLEOTIDE SEQUENCE [LARGE SCALE GENOMIC DNA]</scope>
    <source>
        <strain evidence="11 12">CPC 39397</strain>
    </source>
</reference>
<dbReference type="GeneID" id="95980755"/>
<dbReference type="EMBL" id="JBFMKM010000010">
    <property type="protein sequence ID" value="KAL1303704.1"/>
    <property type="molecule type" value="Genomic_DNA"/>
</dbReference>
<dbReference type="PANTHER" id="PTHR31646:SF1">
    <property type="entry name" value="ALPHA-1,2-MANNOSYLTRANSFERASE MNN2"/>
    <property type="match status" value="1"/>
</dbReference>
<accession>A0ABR3PC28</accession>
<organism evidence="11 12">
    <name type="scientific">Neodothiora populina</name>
    <dbReference type="NCBI Taxonomy" id="2781224"/>
    <lineage>
        <taxon>Eukaryota</taxon>
        <taxon>Fungi</taxon>
        <taxon>Dikarya</taxon>
        <taxon>Ascomycota</taxon>
        <taxon>Pezizomycotina</taxon>
        <taxon>Dothideomycetes</taxon>
        <taxon>Dothideomycetidae</taxon>
        <taxon>Dothideales</taxon>
        <taxon>Dothioraceae</taxon>
        <taxon>Neodothiora</taxon>
    </lineage>
</organism>
<evidence type="ECO:0000256" key="8">
    <source>
        <dbReference type="ARBA" id="ARBA00023034"/>
    </source>
</evidence>
<evidence type="ECO:0000256" key="5">
    <source>
        <dbReference type="ARBA" id="ARBA00022692"/>
    </source>
</evidence>
<evidence type="ECO:0000256" key="2">
    <source>
        <dbReference type="ARBA" id="ARBA00004922"/>
    </source>
</evidence>
<evidence type="ECO:0000313" key="12">
    <source>
        <dbReference type="Proteomes" id="UP001562354"/>
    </source>
</evidence>
<dbReference type="InterPro" id="IPR029044">
    <property type="entry name" value="Nucleotide-diphossugar_trans"/>
</dbReference>